<feature type="region of interest" description="Disordered" evidence="1">
    <location>
        <begin position="1"/>
        <end position="23"/>
    </location>
</feature>
<sequence length="271" mass="29581">MTGPVGPSVASPPGPAGTPDPGFRKRALERWDRVLLVHEVLSLLAKAQDGPEPAHLLELGCRTGLVSRFLARRCPAALIAVDVSEERLALASARAPGVLWLRRDPRYLSAPLPGAPFDLIVVHPWTTGAVRPDRMERWLRDLAALLQGPGAGRRAAAPAGRAGGRLFLTLYRHSQLAQRWGHRTGGRDSADWAWAWEARYDGAGHHQELHLMAFVPTHVPTRFARMDDVVGLHHHPDEALLAASRAAGLEGGEHPVARTGSLLLYRLRRTP</sequence>
<evidence type="ECO:0000256" key="1">
    <source>
        <dbReference type="SAM" id="MobiDB-lite"/>
    </source>
</evidence>
<accession>A0A0K2SNB4</accession>
<organism evidence="3 4">
    <name type="scientific">Limnochorda pilosa</name>
    <dbReference type="NCBI Taxonomy" id="1555112"/>
    <lineage>
        <taxon>Bacteria</taxon>
        <taxon>Bacillati</taxon>
        <taxon>Bacillota</taxon>
        <taxon>Limnochordia</taxon>
        <taxon>Limnochordales</taxon>
        <taxon>Limnochordaceae</taxon>
        <taxon>Limnochorda</taxon>
    </lineage>
</organism>
<keyword evidence="4" id="KW-1185">Reference proteome</keyword>
<dbReference type="STRING" id="1555112.LIP_2772"/>
<dbReference type="InterPro" id="IPR041698">
    <property type="entry name" value="Methyltransf_25"/>
</dbReference>
<dbReference type="SUPFAM" id="SSF53335">
    <property type="entry name" value="S-adenosyl-L-methionine-dependent methyltransferases"/>
    <property type="match status" value="1"/>
</dbReference>
<dbReference type="Pfam" id="PF13649">
    <property type="entry name" value="Methyltransf_25"/>
    <property type="match status" value="1"/>
</dbReference>
<evidence type="ECO:0000259" key="2">
    <source>
        <dbReference type="Pfam" id="PF13649"/>
    </source>
</evidence>
<dbReference type="CDD" id="cd02440">
    <property type="entry name" value="AdoMet_MTases"/>
    <property type="match status" value="1"/>
</dbReference>
<proteinExistence type="predicted"/>
<feature type="domain" description="Methyltransferase" evidence="2">
    <location>
        <begin position="57"/>
        <end position="147"/>
    </location>
</feature>
<dbReference type="InterPro" id="IPR029063">
    <property type="entry name" value="SAM-dependent_MTases_sf"/>
</dbReference>
<dbReference type="AlphaFoldDB" id="A0A0K2SNB4"/>
<dbReference type="Gene3D" id="3.40.50.150">
    <property type="entry name" value="Vaccinia Virus protein VP39"/>
    <property type="match status" value="1"/>
</dbReference>
<protein>
    <recommendedName>
        <fullName evidence="2">Methyltransferase domain-containing protein</fullName>
    </recommendedName>
</protein>
<name>A0A0K2SNB4_LIMPI</name>
<reference evidence="4" key="2">
    <citation type="journal article" date="2016" name="Int. J. Syst. Evol. Microbiol.">
        <title>Complete genome sequence and cell structure of Limnochorda pilosa, a Gram-negative spore-former within the phylum Firmicutes.</title>
        <authorList>
            <person name="Watanabe M."/>
            <person name="Kojima H."/>
            <person name="Fukui M."/>
        </authorList>
    </citation>
    <scope>NUCLEOTIDE SEQUENCE [LARGE SCALE GENOMIC DNA]</scope>
    <source>
        <strain evidence="4">HC45</strain>
    </source>
</reference>
<dbReference type="EMBL" id="AP014924">
    <property type="protein sequence ID" value="BAS28601.1"/>
    <property type="molecule type" value="Genomic_DNA"/>
</dbReference>
<dbReference type="KEGG" id="lpil:LIP_2772"/>
<reference evidence="4" key="1">
    <citation type="submission" date="2015-07" db="EMBL/GenBank/DDBJ databases">
        <title>Complete genome sequence and phylogenetic analysis of Limnochorda pilosa.</title>
        <authorList>
            <person name="Watanabe M."/>
            <person name="Kojima H."/>
            <person name="Fukui M."/>
        </authorList>
    </citation>
    <scope>NUCLEOTIDE SEQUENCE [LARGE SCALE GENOMIC DNA]</scope>
    <source>
        <strain evidence="4">HC45</strain>
    </source>
</reference>
<dbReference type="Proteomes" id="UP000065807">
    <property type="component" value="Chromosome"/>
</dbReference>
<evidence type="ECO:0000313" key="3">
    <source>
        <dbReference type="EMBL" id="BAS28601.1"/>
    </source>
</evidence>
<evidence type="ECO:0000313" key="4">
    <source>
        <dbReference type="Proteomes" id="UP000065807"/>
    </source>
</evidence>
<gene>
    <name evidence="3" type="ORF">LIP_2772</name>
</gene>